<evidence type="ECO:0000256" key="3">
    <source>
        <dbReference type="ARBA" id="ARBA00022737"/>
    </source>
</evidence>
<evidence type="ECO:0000256" key="5">
    <source>
        <dbReference type="ARBA" id="ARBA00022833"/>
    </source>
</evidence>
<dbReference type="GO" id="GO:0008270">
    <property type="term" value="F:zinc ion binding"/>
    <property type="evidence" value="ECO:0007669"/>
    <property type="project" value="UniProtKB-KW"/>
</dbReference>
<proteinExistence type="predicted"/>
<dbReference type="AlphaFoldDB" id="A0A3D8QFV9"/>
<dbReference type="GO" id="GO:0000785">
    <property type="term" value="C:chromatin"/>
    <property type="evidence" value="ECO:0007669"/>
    <property type="project" value="TreeGrafter"/>
</dbReference>
<dbReference type="GO" id="GO:0005634">
    <property type="term" value="C:nucleus"/>
    <property type="evidence" value="ECO:0007669"/>
    <property type="project" value="UniProtKB-SubCell"/>
</dbReference>
<reference evidence="7 8" key="1">
    <citation type="journal article" date="2018" name="IMA Fungus">
        <title>IMA Genome-F 9: Draft genome sequence of Annulohypoxylon stygium, Aspergillus mulundensis, Berkeleyomyces basicola (syn. Thielaviopsis basicola), Ceratocystis smalleyi, two Cercospora beticola strains, Coleophoma cylindrospora, Fusarium fracticaudum, Phialophora cf. hyalina, and Morchella septimelata.</title>
        <authorList>
            <person name="Wingfield B.D."/>
            <person name="Bills G.F."/>
            <person name="Dong Y."/>
            <person name="Huang W."/>
            <person name="Nel W.J."/>
            <person name="Swalarsk-Parry B.S."/>
            <person name="Vaghefi N."/>
            <person name="Wilken P.M."/>
            <person name="An Z."/>
            <person name="de Beer Z.W."/>
            <person name="De Vos L."/>
            <person name="Chen L."/>
            <person name="Duong T.A."/>
            <person name="Gao Y."/>
            <person name="Hammerbacher A."/>
            <person name="Kikkert J.R."/>
            <person name="Li Y."/>
            <person name="Li H."/>
            <person name="Li K."/>
            <person name="Li Q."/>
            <person name="Liu X."/>
            <person name="Ma X."/>
            <person name="Naidoo K."/>
            <person name="Pethybridge S.J."/>
            <person name="Sun J."/>
            <person name="Steenkamp E.T."/>
            <person name="van der Nest M.A."/>
            <person name="van Wyk S."/>
            <person name="Wingfield M.J."/>
            <person name="Xiong C."/>
            <person name="Yue Q."/>
            <person name="Zhang X."/>
        </authorList>
    </citation>
    <scope>NUCLEOTIDE SEQUENCE [LARGE SCALE GENOMIC DNA]</scope>
    <source>
        <strain evidence="7 8">BP6252</strain>
    </source>
</reference>
<organism evidence="7 8">
    <name type="scientific">Coleophoma cylindrospora</name>
    <dbReference type="NCBI Taxonomy" id="1849047"/>
    <lineage>
        <taxon>Eukaryota</taxon>
        <taxon>Fungi</taxon>
        <taxon>Dikarya</taxon>
        <taxon>Ascomycota</taxon>
        <taxon>Pezizomycotina</taxon>
        <taxon>Leotiomycetes</taxon>
        <taxon>Helotiales</taxon>
        <taxon>Dermateaceae</taxon>
        <taxon>Coleophoma</taxon>
    </lineage>
</organism>
<keyword evidence="6" id="KW-0539">Nucleus</keyword>
<dbReference type="GO" id="GO:0000978">
    <property type="term" value="F:RNA polymerase II cis-regulatory region sequence-specific DNA binding"/>
    <property type="evidence" value="ECO:0007669"/>
    <property type="project" value="InterPro"/>
</dbReference>
<sequence length="484" mass="54661">MNAVNASNGALNELIENSCGGLSAWSTACIDAYLEYFHPHWPVIHSPTFDLDSDNLMLSASVIMIGCWLEYPKADELVIAVHEKLVDNFLRELCNPGASLKQDSFGQIEDYESMLLNVIFAYSSHREDLVARATILLSLIITALRQNGLLSSEMEAGREKAYKPDVFLPFVLSTREKRTSGQCQHLQIEELDVSLPSTFSLWNTHGLDEFYKRHPQEPTTRVGIRLFNFLRHPELLDPLAWLVEDVHIGICGMHWAVWRYNRTRQNGEVIEPNSKDQLEKQLDFWKVQLDRVAGLCDNVLLKFYLGSERKESPSTLTRVHSLIHDTTLLYNITGLYLYSDVHVLPRSALNPVESAAEIRASTYSQEKNAQIRQWALSIDGRKAVSFCIAVLEAQEKSLTRDKPGGRYVEPIAYAALLKCGAVLSAWFKATKEFNSCRRAPNHTKLLSLEDWINSGGSLAVGDDLLCTCRADAWTRRFTVSLPTI</sequence>
<evidence type="ECO:0008006" key="9">
    <source>
        <dbReference type="Google" id="ProtNLM"/>
    </source>
</evidence>
<keyword evidence="3" id="KW-0677">Repeat</keyword>
<evidence type="ECO:0000313" key="7">
    <source>
        <dbReference type="EMBL" id="RDW60601.1"/>
    </source>
</evidence>
<evidence type="ECO:0000256" key="1">
    <source>
        <dbReference type="ARBA" id="ARBA00004123"/>
    </source>
</evidence>
<gene>
    <name evidence="7" type="ORF">BP6252_11984</name>
</gene>
<evidence type="ECO:0000313" key="8">
    <source>
        <dbReference type="Proteomes" id="UP000256645"/>
    </source>
</evidence>
<keyword evidence="4" id="KW-0863">Zinc-finger</keyword>
<dbReference type="EMBL" id="PDLM01000015">
    <property type="protein sequence ID" value="RDW60601.1"/>
    <property type="molecule type" value="Genomic_DNA"/>
</dbReference>
<comment type="caution">
    <text evidence="7">The sequence shown here is derived from an EMBL/GenBank/DDBJ whole genome shotgun (WGS) entry which is preliminary data.</text>
</comment>
<keyword evidence="8" id="KW-1185">Reference proteome</keyword>
<keyword evidence="5" id="KW-0862">Zinc</keyword>
<evidence type="ECO:0000256" key="4">
    <source>
        <dbReference type="ARBA" id="ARBA00022771"/>
    </source>
</evidence>
<dbReference type="InterPro" id="IPR051059">
    <property type="entry name" value="VerF-like"/>
</dbReference>
<name>A0A3D8QFV9_9HELO</name>
<accession>A0A3D8QFV9</accession>
<dbReference type="STRING" id="1849047.A0A3D8QFV9"/>
<evidence type="ECO:0000256" key="2">
    <source>
        <dbReference type="ARBA" id="ARBA00022723"/>
    </source>
</evidence>
<dbReference type="GO" id="GO:0000981">
    <property type="term" value="F:DNA-binding transcription factor activity, RNA polymerase II-specific"/>
    <property type="evidence" value="ECO:0007669"/>
    <property type="project" value="InterPro"/>
</dbReference>
<dbReference type="OrthoDB" id="654211at2759"/>
<dbReference type="PANTHER" id="PTHR40626:SF11">
    <property type="entry name" value="ZINC FINGER PROTEIN YPR022C"/>
    <property type="match status" value="1"/>
</dbReference>
<evidence type="ECO:0000256" key="6">
    <source>
        <dbReference type="ARBA" id="ARBA00023242"/>
    </source>
</evidence>
<dbReference type="Proteomes" id="UP000256645">
    <property type="component" value="Unassembled WGS sequence"/>
</dbReference>
<protein>
    <recommendedName>
        <fullName evidence="9">Transcription factor domain-containing protein</fullName>
    </recommendedName>
</protein>
<keyword evidence="2" id="KW-0479">Metal-binding</keyword>
<dbReference type="PANTHER" id="PTHR40626">
    <property type="entry name" value="MIP31509P"/>
    <property type="match status" value="1"/>
</dbReference>
<comment type="subcellular location">
    <subcellularLocation>
        <location evidence="1">Nucleus</location>
    </subcellularLocation>
</comment>